<name>A0A8J2SMJ7_9STRA</name>
<dbReference type="EMBL" id="CAKKNE010000005">
    <property type="protein sequence ID" value="CAH0375943.1"/>
    <property type="molecule type" value="Genomic_DNA"/>
</dbReference>
<dbReference type="SMART" id="SM00612">
    <property type="entry name" value="Kelch"/>
    <property type="match status" value="2"/>
</dbReference>
<dbReference type="SUPFAM" id="SSF117281">
    <property type="entry name" value="Kelch motif"/>
    <property type="match status" value="1"/>
</dbReference>
<dbReference type="PROSITE" id="PS50181">
    <property type="entry name" value="FBOX"/>
    <property type="match status" value="1"/>
</dbReference>
<dbReference type="Proteomes" id="UP000789595">
    <property type="component" value="Unassembled WGS sequence"/>
</dbReference>
<evidence type="ECO:0000256" key="2">
    <source>
        <dbReference type="ARBA" id="ARBA00022737"/>
    </source>
</evidence>
<evidence type="ECO:0000256" key="1">
    <source>
        <dbReference type="ARBA" id="ARBA00022441"/>
    </source>
</evidence>
<evidence type="ECO:0000259" key="3">
    <source>
        <dbReference type="PROSITE" id="PS50181"/>
    </source>
</evidence>
<dbReference type="Gene3D" id="1.20.1280.50">
    <property type="match status" value="1"/>
</dbReference>
<dbReference type="Pfam" id="PF00646">
    <property type="entry name" value="F-box"/>
    <property type="match status" value="1"/>
</dbReference>
<reference evidence="4" key="1">
    <citation type="submission" date="2021-11" db="EMBL/GenBank/DDBJ databases">
        <authorList>
            <consortium name="Genoscope - CEA"/>
            <person name="William W."/>
        </authorList>
    </citation>
    <scope>NUCLEOTIDE SEQUENCE</scope>
</reference>
<dbReference type="InterPro" id="IPR001810">
    <property type="entry name" value="F-box_dom"/>
</dbReference>
<dbReference type="InterPro" id="IPR036047">
    <property type="entry name" value="F-box-like_dom_sf"/>
</dbReference>
<dbReference type="Pfam" id="PF01344">
    <property type="entry name" value="Kelch_1"/>
    <property type="match status" value="1"/>
</dbReference>
<sequence length="348" mass="38463">MTTHTPTTPASPLLALPDDVLQRVLVGVPLDDHYTTALVCRTFRAVVTSPQFHAVRRRSGFAERGIVSVGSADTLGGSRIRIVNKSGVVARIAGPLHVDRFASTTDGARLFFTTLCYGKGCDVVLAVDASSRRWRQFTTLPHTDTEHTDTEQRYHCIEWHNGCLYVAGGWRGASFPGGNVDSLDVFTEATGSWANLPPMPHAAAMAASGIIGNQLFVAGGYQLRTLQVYDIATRTWTLRAQLPEARAYGTHGVVLDGKLFLIHQHSRTLVYDPQSDRWTAEKYHTPWNWGDDEHQFHACVHEGQIVVFLMDGSAFKRAADGSWSSYRPRGHYQIRDEDTIVCESVLLG</sequence>
<protein>
    <recommendedName>
        <fullName evidence="3">F-box domain-containing protein</fullName>
    </recommendedName>
</protein>
<evidence type="ECO:0000313" key="5">
    <source>
        <dbReference type="Proteomes" id="UP000789595"/>
    </source>
</evidence>
<dbReference type="AlphaFoldDB" id="A0A8J2SMJ7"/>
<dbReference type="PANTHER" id="PTHR46344">
    <property type="entry name" value="OS02G0202900 PROTEIN"/>
    <property type="match status" value="1"/>
</dbReference>
<dbReference type="PANTHER" id="PTHR46344:SF27">
    <property type="entry name" value="KELCH REPEAT SUPERFAMILY PROTEIN"/>
    <property type="match status" value="1"/>
</dbReference>
<keyword evidence="1" id="KW-0880">Kelch repeat</keyword>
<evidence type="ECO:0000313" key="4">
    <source>
        <dbReference type="EMBL" id="CAH0375943.1"/>
    </source>
</evidence>
<feature type="domain" description="F-box" evidence="3">
    <location>
        <begin position="10"/>
        <end position="59"/>
    </location>
</feature>
<dbReference type="Gene3D" id="2.120.10.80">
    <property type="entry name" value="Kelch-type beta propeller"/>
    <property type="match status" value="1"/>
</dbReference>
<keyword evidence="5" id="KW-1185">Reference proteome</keyword>
<organism evidence="4 5">
    <name type="scientific">Pelagomonas calceolata</name>
    <dbReference type="NCBI Taxonomy" id="35677"/>
    <lineage>
        <taxon>Eukaryota</taxon>
        <taxon>Sar</taxon>
        <taxon>Stramenopiles</taxon>
        <taxon>Ochrophyta</taxon>
        <taxon>Pelagophyceae</taxon>
        <taxon>Pelagomonadales</taxon>
        <taxon>Pelagomonadaceae</taxon>
        <taxon>Pelagomonas</taxon>
    </lineage>
</organism>
<gene>
    <name evidence="4" type="ORF">PECAL_5P04960</name>
</gene>
<dbReference type="InterPro" id="IPR006652">
    <property type="entry name" value="Kelch_1"/>
</dbReference>
<accession>A0A8J2SMJ7</accession>
<dbReference type="SUPFAM" id="SSF81383">
    <property type="entry name" value="F-box domain"/>
    <property type="match status" value="1"/>
</dbReference>
<comment type="caution">
    <text evidence="4">The sequence shown here is derived from an EMBL/GenBank/DDBJ whole genome shotgun (WGS) entry which is preliminary data.</text>
</comment>
<keyword evidence="2" id="KW-0677">Repeat</keyword>
<proteinExistence type="predicted"/>
<dbReference type="OrthoDB" id="45365at2759"/>
<dbReference type="InterPro" id="IPR015915">
    <property type="entry name" value="Kelch-typ_b-propeller"/>
</dbReference>